<dbReference type="PANTHER" id="PTHR12992:SF11">
    <property type="entry name" value="MITOCHONDRIAL COENZYME A DIPHOSPHATASE NUDT8"/>
    <property type="match status" value="1"/>
</dbReference>
<keyword evidence="5" id="KW-0460">Magnesium</keyword>
<evidence type="ECO:0000259" key="8">
    <source>
        <dbReference type="PROSITE" id="PS51462"/>
    </source>
</evidence>
<evidence type="ECO:0000256" key="5">
    <source>
        <dbReference type="ARBA" id="ARBA00022842"/>
    </source>
</evidence>
<dbReference type="InterPro" id="IPR015797">
    <property type="entry name" value="NUDIX_hydrolase-like_dom_sf"/>
</dbReference>
<evidence type="ECO:0000256" key="2">
    <source>
        <dbReference type="ARBA" id="ARBA00001946"/>
    </source>
</evidence>
<dbReference type="EMBL" id="ONZG01000001">
    <property type="protein sequence ID" value="SPJ27142.1"/>
    <property type="molecule type" value="Genomic_DNA"/>
</dbReference>
<organism evidence="9 10">
    <name type="scientific">Falsiruegeria mediterranea M17</name>
    <dbReference type="NCBI Taxonomy" id="1200281"/>
    <lineage>
        <taxon>Bacteria</taxon>
        <taxon>Pseudomonadati</taxon>
        <taxon>Pseudomonadota</taxon>
        <taxon>Alphaproteobacteria</taxon>
        <taxon>Rhodobacterales</taxon>
        <taxon>Roseobacteraceae</taxon>
        <taxon>Falsiruegeria</taxon>
    </lineage>
</organism>
<dbReference type="CDD" id="cd03426">
    <property type="entry name" value="NUDIX_CoAse_Nudt7"/>
    <property type="match status" value="1"/>
</dbReference>
<evidence type="ECO:0000313" key="10">
    <source>
        <dbReference type="Proteomes" id="UP000244898"/>
    </source>
</evidence>
<dbReference type="InterPro" id="IPR020084">
    <property type="entry name" value="NUDIX_hydrolase_CS"/>
</dbReference>
<gene>
    <name evidence="9" type="primary">nudL_2</name>
    <name evidence="9" type="ORF">TRM7615_00623</name>
</gene>
<dbReference type="InterPro" id="IPR020476">
    <property type="entry name" value="Nudix_hydrolase"/>
</dbReference>
<dbReference type="PROSITE" id="PS00893">
    <property type="entry name" value="NUDIX_BOX"/>
    <property type="match status" value="1"/>
</dbReference>
<reference evidence="10" key="1">
    <citation type="submission" date="2018-03" db="EMBL/GenBank/DDBJ databases">
        <authorList>
            <person name="Rodrigo-Torres L."/>
            <person name="Arahal R. D."/>
            <person name="Lucena T."/>
        </authorList>
    </citation>
    <scope>NUCLEOTIDE SEQUENCE [LARGE SCALE GENOMIC DNA]</scope>
    <source>
        <strain evidence="10">CECT 7615</strain>
    </source>
</reference>
<comment type="cofactor">
    <cofactor evidence="1">
        <name>Mn(2+)</name>
        <dbReference type="ChEBI" id="CHEBI:29035"/>
    </cofactor>
</comment>
<dbReference type="InterPro" id="IPR045121">
    <property type="entry name" value="CoAse"/>
</dbReference>
<dbReference type="EC" id="3.6.1.-" evidence="9"/>
<dbReference type="SUPFAM" id="SSF55811">
    <property type="entry name" value="Nudix"/>
    <property type="match status" value="1"/>
</dbReference>
<dbReference type="Gene3D" id="3.90.79.10">
    <property type="entry name" value="Nucleoside Triphosphate Pyrophosphohydrolase"/>
    <property type="match status" value="1"/>
</dbReference>
<evidence type="ECO:0000256" key="3">
    <source>
        <dbReference type="ARBA" id="ARBA00022723"/>
    </source>
</evidence>
<keyword evidence="3" id="KW-0479">Metal-binding</keyword>
<dbReference type="PROSITE" id="PS51462">
    <property type="entry name" value="NUDIX"/>
    <property type="match status" value="1"/>
</dbReference>
<sequence>MFNQDLLLGVKANLEQFSVQPNTQTELRKAAVAIVITEHVETRESCILMTLRPPRLNRHGGQYALPGGRLDEGEHDVQAALRELHEELGLELEADSVLGRLDVFPTRSGFQISPIVVATLGPVNLSPDPTEVEQVFHLPMSELDDPEIPRLEESPNSEHPVLSAFFPTLGHYMYAPTAAILYQFREAGLHGRQTRVSHFDQPTFAWK</sequence>
<protein>
    <submittedName>
        <fullName evidence="9">Putative Nudix hydrolase NudL</fullName>
        <ecNumber evidence="9">3.6.1.-</ecNumber>
    </submittedName>
</protein>
<evidence type="ECO:0000256" key="1">
    <source>
        <dbReference type="ARBA" id="ARBA00001936"/>
    </source>
</evidence>
<dbReference type="OrthoDB" id="9802805at2"/>
<dbReference type="GO" id="GO:0010945">
    <property type="term" value="F:coenzyme A diphosphatase activity"/>
    <property type="evidence" value="ECO:0007669"/>
    <property type="project" value="InterPro"/>
</dbReference>
<dbReference type="AlphaFoldDB" id="A0A2R8C408"/>
<name>A0A2R8C408_9RHOB</name>
<dbReference type="Pfam" id="PF00293">
    <property type="entry name" value="NUDIX"/>
    <property type="match status" value="1"/>
</dbReference>
<comment type="similarity">
    <text evidence="7">Belongs to the Nudix hydrolase family.</text>
</comment>
<dbReference type="PRINTS" id="PR00502">
    <property type="entry name" value="NUDIXFAMILY"/>
</dbReference>
<keyword evidence="4 7" id="KW-0378">Hydrolase</keyword>
<comment type="cofactor">
    <cofactor evidence="2">
        <name>Mg(2+)</name>
        <dbReference type="ChEBI" id="CHEBI:18420"/>
    </cofactor>
</comment>
<feature type="domain" description="Nudix hydrolase" evidence="8">
    <location>
        <begin position="26"/>
        <end position="167"/>
    </location>
</feature>
<evidence type="ECO:0000313" key="9">
    <source>
        <dbReference type="EMBL" id="SPJ27142.1"/>
    </source>
</evidence>
<keyword evidence="10" id="KW-1185">Reference proteome</keyword>
<proteinExistence type="inferred from homology"/>
<dbReference type="InterPro" id="IPR000086">
    <property type="entry name" value="NUDIX_hydrolase_dom"/>
</dbReference>
<dbReference type="GO" id="GO:0046872">
    <property type="term" value="F:metal ion binding"/>
    <property type="evidence" value="ECO:0007669"/>
    <property type="project" value="UniProtKB-KW"/>
</dbReference>
<evidence type="ECO:0000256" key="4">
    <source>
        <dbReference type="ARBA" id="ARBA00022801"/>
    </source>
</evidence>
<evidence type="ECO:0000256" key="6">
    <source>
        <dbReference type="ARBA" id="ARBA00023211"/>
    </source>
</evidence>
<accession>A0A2R8C408</accession>
<dbReference type="Proteomes" id="UP000244898">
    <property type="component" value="Unassembled WGS sequence"/>
</dbReference>
<evidence type="ECO:0000256" key="7">
    <source>
        <dbReference type="RuleBase" id="RU003476"/>
    </source>
</evidence>
<dbReference type="PANTHER" id="PTHR12992">
    <property type="entry name" value="NUDIX HYDROLASE"/>
    <property type="match status" value="1"/>
</dbReference>
<keyword evidence="6" id="KW-0464">Manganese</keyword>